<evidence type="ECO:0000313" key="1">
    <source>
        <dbReference type="EMBL" id="SVC86632.1"/>
    </source>
</evidence>
<protein>
    <submittedName>
        <fullName evidence="1">Uncharacterized protein</fullName>
    </submittedName>
</protein>
<reference evidence="1" key="1">
    <citation type="submission" date="2018-05" db="EMBL/GenBank/DDBJ databases">
        <authorList>
            <person name="Lanie J.A."/>
            <person name="Ng W.-L."/>
            <person name="Kazmierczak K.M."/>
            <person name="Andrzejewski T.M."/>
            <person name="Davidsen T.M."/>
            <person name="Wayne K.J."/>
            <person name="Tettelin H."/>
            <person name="Glass J.I."/>
            <person name="Rusch D."/>
            <person name="Podicherti R."/>
            <person name="Tsui H.-C.T."/>
            <person name="Winkler M.E."/>
        </authorList>
    </citation>
    <scope>NUCLEOTIDE SEQUENCE</scope>
</reference>
<feature type="non-terminal residue" evidence="1">
    <location>
        <position position="42"/>
    </location>
</feature>
<accession>A0A382QPD9</accession>
<name>A0A382QPD9_9ZZZZ</name>
<gene>
    <name evidence="1" type="ORF">METZ01_LOCUS339486</name>
</gene>
<organism evidence="1">
    <name type="scientific">marine metagenome</name>
    <dbReference type="NCBI Taxonomy" id="408172"/>
    <lineage>
        <taxon>unclassified sequences</taxon>
        <taxon>metagenomes</taxon>
        <taxon>ecological metagenomes</taxon>
    </lineage>
</organism>
<dbReference type="AlphaFoldDB" id="A0A382QPD9"/>
<proteinExistence type="predicted"/>
<sequence length="42" mass="4400">MGSDFEQGATGHPLEARTLGSCSSLDLSCIDPLPASKIHEID</sequence>
<dbReference type="EMBL" id="UINC01115534">
    <property type="protein sequence ID" value="SVC86632.1"/>
    <property type="molecule type" value="Genomic_DNA"/>
</dbReference>